<organism evidence="5 6">
    <name type="scientific">Pseudomonas taiwanensis</name>
    <dbReference type="NCBI Taxonomy" id="470150"/>
    <lineage>
        <taxon>Bacteria</taxon>
        <taxon>Pseudomonadati</taxon>
        <taxon>Pseudomonadota</taxon>
        <taxon>Gammaproteobacteria</taxon>
        <taxon>Pseudomonadales</taxon>
        <taxon>Pseudomonadaceae</taxon>
        <taxon>Pseudomonas</taxon>
    </lineage>
</organism>
<gene>
    <name evidence="5" type="ORF">HU747_04040</name>
</gene>
<evidence type="ECO:0000256" key="2">
    <source>
        <dbReference type="ARBA" id="ARBA00022734"/>
    </source>
</evidence>
<evidence type="ECO:0000313" key="6">
    <source>
        <dbReference type="Proteomes" id="UP000628086"/>
    </source>
</evidence>
<accession>A0ABR6V2S9</accession>
<dbReference type="Pfam" id="PF17882">
    <property type="entry name" value="SBD"/>
    <property type="match status" value="2"/>
</dbReference>
<comment type="caution">
    <text evidence="5">The sequence shown here is derived from an EMBL/GenBank/DDBJ whole genome shotgun (WGS) entry which is preliminary data.</text>
</comment>
<dbReference type="InterPro" id="IPR053726">
    <property type="entry name" value="Bacterial_Lectin_Domain_sf"/>
</dbReference>
<proteinExistence type="inferred from homology"/>
<dbReference type="RefSeq" id="WP_027907962.1">
    <property type="nucleotide sequence ID" value="NZ_JABWRR010000008.1"/>
</dbReference>
<keyword evidence="2" id="KW-0430">Lectin</keyword>
<evidence type="ECO:0000256" key="1">
    <source>
        <dbReference type="ARBA" id="ARBA00008512"/>
    </source>
</evidence>
<evidence type="ECO:0000313" key="5">
    <source>
        <dbReference type="EMBL" id="MBC3474766.1"/>
    </source>
</evidence>
<dbReference type="Proteomes" id="UP000628086">
    <property type="component" value="Unassembled WGS sequence"/>
</dbReference>
<dbReference type="InterPro" id="IPR040964">
    <property type="entry name" value="SBD"/>
</dbReference>
<protein>
    <submittedName>
        <fullName evidence="5">Lectin OAA</fullName>
    </submittedName>
</protein>
<dbReference type="Gene3D" id="2.40.128.450">
    <property type="match status" value="1"/>
</dbReference>
<evidence type="ECO:0000256" key="3">
    <source>
        <dbReference type="ARBA" id="ARBA00022737"/>
    </source>
</evidence>
<sequence>MFKYAVENQWGGNSAPWHPGGIWVIGGRDNQKVVSVDVKSTDGGQTLQGVMTYAGEGPIGFQGKRIAQNRYQVQNQWGGSSAPWHPGGEWVIGGRDNQSVVALSVRSEDGGLTLNGTNTYNNEGPIGFRSLLG</sequence>
<comment type="similarity">
    <text evidence="1">Belongs to the bacterial lectin family.</text>
</comment>
<reference evidence="5 6" key="1">
    <citation type="journal article" date="2020" name="Microorganisms">
        <title>Reliable Identification of Environmental Pseudomonas Isolates Using the rpoD Gene.</title>
        <authorList>
            <consortium name="The Broad Institute Genome Sequencing Platform"/>
            <person name="Girard L."/>
            <person name="Lood C."/>
            <person name="Rokni-Zadeh H."/>
            <person name="van Noort V."/>
            <person name="Lavigne R."/>
            <person name="De Mot R."/>
        </authorList>
    </citation>
    <scope>NUCLEOTIDE SEQUENCE [LARGE SCALE GENOMIC DNA]</scope>
    <source>
        <strain evidence="5 6">RW7P2</strain>
    </source>
</reference>
<feature type="domain" description="OAA-family lectin sugar binding" evidence="4">
    <location>
        <begin position="3"/>
        <end position="65"/>
    </location>
</feature>
<dbReference type="EMBL" id="JABWRS010000002">
    <property type="protein sequence ID" value="MBC3474766.1"/>
    <property type="molecule type" value="Genomic_DNA"/>
</dbReference>
<evidence type="ECO:0000259" key="4">
    <source>
        <dbReference type="Pfam" id="PF17882"/>
    </source>
</evidence>
<feature type="domain" description="OAA-family lectin sugar binding" evidence="4">
    <location>
        <begin position="69"/>
        <end position="130"/>
    </location>
</feature>
<keyword evidence="6" id="KW-1185">Reference proteome</keyword>
<name>A0ABR6V2S9_9PSED</name>
<keyword evidence="3" id="KW-0677">Repeat</keyword>